<evidence type="ECO:0000256" key="1">
    <source>
        <dbReference type="SAM" id="MobiDB-lite"/>
    </source>
</evidence>
<organism evidence="3 4">
    <name type="scientific">Sporolactobacillus terrae</name>
    <dbReference type="NCBI Taxonomy" id="269673"/>
    <lineage>
        <taxon>Bacteria</taxon>
        <taxon>Bacillati</taxon>
        <taxon>Bacillota</taxon>
        <taxon>Bacilli</taxon>
        <taxon>Bacillales</taxon>
        <taxon>Sporolactobacillaceae</taxon>
        <taxon>Sporolactobacillus</taxon>
    </lineage>
</organism>
<feature type="region of interest" description="Disordered" evidence="1">
    <location>
        <begin position="21"/>
        <end position="72"/>
    </location>
</feature>
<evidence type="ECO:0000256" key="2">
    <source>
        <dbReference type="SAM" id="SignalP"/>
    </source>
</evidence>
<proteinExistence type="predicted"/>
<evidence type="ECO:0000313" key="3">
    <source>
        <dbReference type="EMBL" id="BBN97836.1"/>
    </source>
</evidence>
<dbReference type="RefSeq" id="WP_152080203.1">
    <property type="nucleotide sequence ID" value="NZ_AP021853.1"/>
</dbReference>
<protein>
    <recommendedName>
        <fullName evidence="5">Lipoprotein</fullName>
    </recommendedName>
</protein>
<feature type="compositionally biased region" description="Low complexity" evidence="1">
    <location>
        <begin position="48"/>
        <end position="60"/>
    </location>
</feature>
<dbReference type="Proteomes" id="UP000326951">
    <property type="component" value="Chromosome"/>
</dbReference>
<evidence type="ECO:0000313" key="4">
    <source>
        <dbReference type="Proteomes" id="UP000326951"/>
    </source>
</evidence>
<dbReference type="EMBL" id="AP021853">
    <property type="protein sequence ID" value="BBN97836.1"/>
    <property type="molecule type" value="Genomic_DNA"/>
</dbReference>
<accession>A0A5K7X1A6</accession>
<dbReference type="PROSITE" id="PS51257">
    <property type="entry name" value="PROKAR_LIPOPROTEIN"/>
    <property type="match status" value="1"/>
</dbReference>
<feature type="signal peptide" evidence="2">
    <location>
        <begin position="1"/>
        <end position="21"/>
    </location>
</feature>
<gene>
    <name evidence="3" type="ORF">St703_05410</name>
</gene>
<evidence type="ECO:0008006" key="5">
    <source>
        <dbReference type="Google" id="ProtNLM"/>
    </source>
</evidence>
<keyword evidence="2" id="KW-0732">Signal</keyword>
<name>A0A5K7X1A6_9BACL</name>
<sequence>MKKVIRVCVAAVLALSLTACGGADSEPNSPHSESEPIKKAAPEQPKNQTSDADSSSSAQTPEKDTKQTPYSGYWTSTKNARYSITVRANRILYNDGIGSYGQIKRNDKWTVKANQISLNNAALIANDGQVTGYVTQTLTLSHDKKTLRMSKNSARGNKNADAAQFDKAFNTHYSGTFKKGRTNEH</sequence>
<reference evidence="3 4" key="1">
    <citation type="submission" date="2019-09" db="EMBL/GenBank/DDBJ databases">
        <title>Complete genome sequence of Sporolactobacillus terrae 70-3.</title>
        <authorList>
            <person name="Tanaka N."/>
            <person name="Shiwa Y."/>
            <person name="Fujita N."/>
            <person name="Tanasupawat S."/>
        </authorList>
    </citation>
    <scope>NUCLEOTIDE SEQUENCE [LARGE SCALE GENOMIC DNA]</scope>
    <source>
        <strain evidence="3 4">70-3</strain>
    </source>
</reference>
<feature type="compositionally biased region" description="Basic and acidic residues" evidence="1">
    <location>
        <begin position="32"/>
        <end position="41"/>
    </location>
</feature>
<dbReference type="AlphaFoldDB" id="A0A5K7X1A6"/>
<feature type="chain" id="PRO_5039019313" description="Lipoprotein" evidence="2">
    <location>
        <begin position="22"/>
        <end position="185"/>
    </location>
</feature>